<evidence type="ECO:0000256" key="2">
    <source>
        <dbReference type="HAMAP-Rule" id="MF_00634"/>
    </source>
</evidence>
<dbReference type="InterPro" id="IPR036591">
    <property type="entry name" value="YggU-like_sf"/>
</dbReference>
<dbReference type="Proteomes" id="UP000441586">
    <property type="component" value="Unassembled WGS sequence"/>
</dbReference>
<dbReference type="NCBIfam" id="TIGR00251">
    <property type="entry name" value="DUF167 family protein"/>
    <property type="match status" value="1"/>
</dbReference>
<protein>
    <recommendedName>
        <fullName evidence="2">UPF0235 protein FEE96_07975</fullName>
    </recommendedName>
</protein>
<dbReference type="AlphaFoldDB" id="A0A5R8ZN25"/>
<dbReference type="Gene3D" id="3.30.1200.10">
    <property type="entry name" value="YggU-like"/>
    <property type="match status" value="1"/>
</dbReference>
<dbReference type="SMART" id="SM01152">
    <property type="entry name" value="DUF167"/>
    <property type="match status" value="1"/>
</dbReference>
<keyword evidence="5" id="KW-1185">Reference proteome</keyword>
<dbReference type="RefSeq" id="WP_138162486.1">
    <property type="nucleotide sequence ID" value="NZ_VAUA01000003.1"/>
</dbReference>
<organism evidence="3 6">
    <name type="scientific">Parasedimentitalea maritima</name>
    <dbReference type="NCBI Taxonomy" id="2578117"/>
    <lineage>
        <taxon>Bacteria</taxon>
        <taxon>Pseudomonadati</taxon>
        <taxon>Pseudomonadota</taxon>
        <taxon>Alphaproteobacteria</taxon>
        <taxon>Rhodobacterales</taxon>
        <taxon>Paracoccaceae</taxon>
        <taxon>Parasedimentitalea</taxon>
    </lineage>
</organism>
<dbReference type="OrthoDB" id="3176309at2"/>
<evidence type="ECO:0000313" key="6">
    <source>
        <dbReference type="Proteomes" id="UP000441586"/>
    </source>
</evidence>
<dbReference type="Proteomes" id="UP000305041">
    <property type="component" value="Unassembled WGS sequence"/>
</dbReference>
<gene>
    <name evidence="4" type="ORF">FEE96_07975</name>
    <name evidence="3" type="ORF">GP644_08920</name>
</gene>
<accession>A0A6A4RK14</accession>
<dbReference type="InterPro" id="IPR003746">
    <property type="entry name" value="DUF167"/>
</dbReference>
<dbReference type="Pfam" id="PF02594">
    <property type="entry name" value="DUF167"/>
    <property type="match status" value="1"/>
</dbReference>
<evidence type="ECO:0000256" key="1">
    <source>
        <dbReference type="ARBA" id="ARBA00010364"/>
    </source>
</evidence>
<comment type="similarity">
    <text evidence="1 2">Belongs to the UPF0235 family.</text>
</comment>
<evidence type="ECO:0000313" key="5">
    <source>
        <dbReference type="Proteomes" id="UP000305041"/>
    </source>
</evidence>
<dbReference type="EMBL" id="VAUA01000003">
    <property type="protein sequence ID" value="TLP67273.1"/>
    <property type="molecule type" value="Genomic_DNA"/>
</dbReference>
<dbReference type="HAMAP" id="MF_00634">
    <property type="entry name" value="UPF0235"/>
    <property type="match status" value="1"/>
</dbReference>
<reference evidence="3 6" key="2">
    <citation type="submission" date="2019-12" db="EMBL/GenBank/DDBJ databases">
        <authorList>
            <person name="Zhang Y.-J."/>
        </authorList>
    </citation>
    <scope>NUCLEOTIDE SEQUENCE [LARGE SCALE GENOMIC DNA]</scope>
    <source>
        <strain evidence="3 6">H18S-6</strain>
    </source>
</reference>
<evidence type="ECO:0000313" key="3">
    <source>
        <dbReference type="EMBL" id="KAE9630512.1"/>
    </source>
</evidence>
<accession>A0A5R8ZN25</accession>
<reference evidence="4 5" key="1">
    <citation type="submission" date="2019-05" db="EMBL/GenBank/DDBJ databases">
        <title>Draft genome sequence of Pelagicola sp. DSW4-44.</title>
        <authorList>
            <person name="Oh J."/>
        </authorList>
    </citation>
    <scope>NUCLEOTIDE SEQUENCE [LARGE SCALE GENOMIC DNA]</scope>
    <source>
        <strain evidence="4 5">DSW4-44</strain>
    </source>
</reference>
<name>A0A5R8ZN25_9RHOB</name>
<dbReference type="EMBL" id="WSFO01000004">
    <property type="protein sequence ID" value="KAE9630512.1"/>
    <property type="molecule type" value="Genomic_DNA"/>
</dbReference>
<evidence type="ECO:0000313" key="4">
    <source>
        <dbReference type="EMBL" id="TLP67273.1"/>
    </source>
</evidence>
<proteinExistence type="inferred from homology"/>
<dbReference type="SUPFAM" id="SSF69786">
    <property type="entry name" value="YggU-like"/>
    <property type="match status" value="1"/>
</dbReference>
<sequence length="95" mass="10208">MGKPKKKHLPDLSHLAQPGMEILVRVTPKASRNAIELGNDGLRVLVTVVPENGKANEAVRALLATAMGVAPTHLTLKRGQSAREKLFVYSVASRS</sequence>
<comment type="caution">
    <text evidence="3">The sequence shown here is derived from an EMBL/GenBank/DDBJ whole genome shotgun (WGS) entry which is preliminary data.</text>
</comment>